<evidence type="ECO:0000313" key="2">
    <source>
        <dbReference type="EMBL" id="STY45084.1"/>
    </source>
</evidence>
<evidence type="ECO:0000256" key="1">
    <source>
        <dbReference type="SAM" id="Phobius"/>
    </source>
</evidence>
<dbReference type="AlphaFoldDB" id="A0A378MH24"/>
<feature type="transmembrane region" description="Helical" evidence="1">
    <location>
        <begin position="225"/>
        <end position="243"/>
    </location>
</feature>
<keyword evidence="1" id="KW-0812">Transmembrane</keyword>
<dbReference type="RefSeq" id="WP_003757521.1">
    <property type="nucleotide sequence ID" value="NZ_CABKNG010000002.1"/>
</dbReference>
<reference evidence="2 3" key="1">
    <citation type="submission" date="2018-06" db="EMBL/GenBank/DDBJ databases">
        <authorList>
            <consortium name="Pathogen Informatics"/>
            <person name="Doyle S."/>
        </authorList>
    </citation>
    <scope>NUCLEOTIDE SEQUENCE [LARGE SCALE GENOMIC DNA]</scope>
    <source>
        <strain evidence="3">NCTC 10815</strain>
    </source>
</reference>
<organism evidence="2 3">
    <name type="scientific">Listeria grayi</name>
    <name type="common">Listeria murrayi</name>
    <dbReference type="NCBI Taxonomy" id="1641"/>
    <lineage>
        <taxon>Bacteria</taxon>
        <taxon>Bacillati</taxon>
        <taxon>Bacillota</taxon>
        <taxon>Bacilli</taxon>
        <taxon>Bacillales</taxon>
        <taxon>Listeriaceae</taxon>
        <taxon>Listeria</taxon>
    </lineage>
</organism>
<keyword evidence="1" id="KW-1133">Transmembrane helix</keyword>
<feature type="transmembrane region" description="Helical" evidence="1">
    <location>
        <begin position="30"/>
        <end position="53"/>
    </location>
</feature>
<name>A0A378MH24_LISGR</name>
<dbReference type="EMBL" id="UGPG01000001">
    <property type="protein sequence ID" value="STY45084.1"/>
    <property type="molecule type" value="Genomic_DNA"/>
</dbReference>
<gene>
    <name evidence="2" type="ORF">NCTC10815_02459</name>
</gene>
<proteinExistence type="predicted"/>
<protein>
    <submittedName>
        <fullName evidence="2">Predicted integral membrane protein</fullName>
    </submittedName>
</protein>
<feature type="transmembrane region" description="Helical" evidence="1">
    <location>
        <begin position="159"/>
        <end position="181"/>
    </location>
</feature>
<evidence type="ECO:0000313" key="3">
    <source>
        <dbReference type="Proteomes" id="UP000254879"/>
    </source>
</evidence>
<accession>A0A378MH24</accession>
<keyword evidence="1" id="KW-0472">Membrane</keyword>
<sequence length="271" mass="30294">MKRTDPYLFRYLGTTFSSRRIFENRQGANFFQIILTILACTALLAMPLALTIAKQNVSLKTYMPNWVQEAKAQKEISLTASHRSNSFFFTPTGKAGKTYNGENQLVMLPNDRVFLKDKNGYSLTLQLPHKQPTTFQALVKSAMSSWEKQYKPLLTGGKILLTNGMLLISNVFILLLGALILFATRKTGFTTIHSFRESIQLMLNALGSASLIGMIIGFLTGDIALVLLIQSGAWMILLLLSFLQTRFNDNEASKNLKKQKKGAFTHDKATV</sequence>
<feature type="transmembrane region" description="Helical" evidence="1">
    <location>
        <begin position="201"/>
        <end position="219"/>
    </location>
</feature>
<dbReference type="Proteomes" id="UP000254879">
    <property type="component" value="Unassembled WGS sequence"/>
</dbReference>